<proteinExistence type="predicted"/>
<evidence type="ECO:0000313" key="2">
    <source>
        <dbReference type="Proteomes" id="UP001598112"/>
    </source>
</evidence>
<gene>
    <name evidence="1" type="ORF">SKC35_10725</name>
</gene>
<protein>
    <submittedName>
        <fullName evidence="1">Uncharacterized protein</fullName>
    </submittedName>
</protein>
<evidence type="ECO:0000313" key="1">
    <source>
        <dbReference type="EMBL" id="MFD3294164.1"/>
    </source>
</evidence>
<comment type="caution">
    <text evidence="1">The sequence shown here is derived from an EMBL/GenBank/DDBJ whole genome shotgun (WGS) entry which is preliminary data.</text>
</comment>
<dbReference type="Proteomes" id="UP001598112">
    <property type="component" value="Unassembled WGS sequence"/>
</dbReference>
<dbReference type="RefSeq" id="WP_223131388.1">
    <property type="nucleotide sequence ID" value="NZ_JBBKXY010000003.1"/>
</dbReference>
<sequence length="254" mass="29834">MEVHHHSHHPKKWKEYISEFLMLFAAVTLGFFAENLREHQIEKHREIQFLKNIHLDLERDIKEIDNVISFNVQKQQYGDELAKLYDTGVSNDLPKFYFLVKTLALRTFFQHSKNGLEQLKNAGGLRLVEDDEIIQQLQVIEIRVANTETLQESMDLNLTYFRMKTNSVLDAVTVQEMNMNQKLKNTKTFNFRRFEVPDSVRPLHLKSVDDINELVNLGIAPVNTTKYINAQLIELRKECVQLNKLLIQKYGSEF</sequence>
<keyword evidence="2" id="KW-1185">Reference proteome</keyword>
<name>A0ABW6DD91_9BACT</name>
<accession>A0ABW6DD91</accession>
<organism evidence="1 2">
    <name type="scientific">Aquirufa originis</name>
    <dbReference type="NCBI Taxonomy" id="3096514"/>
    <lineage>
        <taxon>Bacteria</taxon>
        <taxon>Pseudomonadati</taxon>
        <taxon>Bacteroidota</taxon>
        <taxon>Cytophagia</taxon>
        <taxon>Cytophagales</taxon>
        <taxon>Flectobacillaceae</taxon>
        <taxon>Aquirufa</taxon>
    </lineage>
</organism>
<reference evidence="1 2" key="1">
    <citation type="submission" date="2024-03" db="EMBL/GenBank/DDBJ databases">
        <title>Aquirufa genome sequencing.</title>
        <authorList>
            <person name="Pitt A."/>
            <person name="Hahn M.W."/>
        </authorList>
    </citation>
    <scope>NUCLEOTIDE SEQUENCE [LARGE SCALE GENOMIC DNA]</scope>
    <source>
        <strain evidence="1 2">KTFRIE-69F</strain>
    </source>
</reference>
<dbReference type="EMBL" id="JBBKXY010000003">
    <property type="protein sequence ID" value="MFD3294164.1"/>
    <property type="molecule type" value="Genomic_DNA"/>
</dbReference>